<name>A0A2T7B2X8_9ENTR</name>
<evidence type="ECO:0000259" key="1">
    <source>
        <dbReference type="Pfam" id="PF26362"/>
    </source>
</evidence>
<reference evidence="2" key="1">
    <citation type="submission" date="2016-12" db="EMBL/GenBank/DDBJ databases">
        <title>Analysis of the Molecular Diversity Among Cronobacter Species Isolated from Filth Flies Using a Pan Genomic DNA Microarray.</title>
        <authorList>
            <person name="Pava-Ripoll M."/>
            <person name="Tall B."/>
            <person name="Farber J."/>
            <person name="Fanning S."/>
            <person name="Lehner A."/>
            <person name="Stephan R."/>
            <person name="Pagotto F."/>
            <person name="Iverson C."/>
            <person name="Ziobro G."/>
            <person name="Miller A."/>
            <person name="Pearson R."/>
            <person name="Yan Q."/>
            <person name="Kim M."/>
            <person name="Jeong S."/>
            <person name="Park J."/>
            <person name="Jun S."/>
            <person name="Choi H."/>
            <person name="Chung T."/>
            <person name="Yoo Y."/>
            <person name="Park E."/>
            <person name="Hwang S."/>
            <person name="Lee B."/>
            <person name="Sathyamoorthy V."/>
            <person name="Carter L."/>
            <person name="Mammel M."/>
            <person name="Jackson S."/>
            <person name="Kothary M."/>
            <person name="Patel I."/>
            <person name="Grim C."/>
            <person name="Gopinath G."/>
            <person name="Gangiredla J."/>
            <person name="Chase H."/>
        </authorList>
    </citation>
    <scope>NUCLEOTIDE SEQUENCE [LARGE SCALE GENOMIC DNA]</scope>
    <source>
        <strain evidence="2">MOD1-Sh41s</strain>
    </source>
</reference>
<organism evidence="2">
    <name type="scientific">Cronobacter turicensis</name>
    <dbReference type="NCBI Taxonomy" id="413502"/>
    <lineage>
        <taxon>Bacteria</taxon>
        <taxon>Pseudomonadati</taxon>
        <taxon>Pseudomonadota</taxon>
        <taxon>Gammaproteobacteria</taxon>
        <taxon>Enterobacterales</taxon>
        <taxon>Enterobacteriaceae</taxon>
        <taxon>Cronobacter</taxon>
    </lineage>
</organism>
<dbReference type="EMBL" id="MSAG01000026">
    <property type="protein sequence ID" value="PUX20138.1"/>
    <property type="molecule type" value="Genomic_DNA"/>
</dbReference>
<dbReference type="RefSeq" id="WP_075199004.1">
    <property type="nucleotide sequence ID" value="NZ_CP187985.1"/>
</dbReference>
<protein>
    <recommendedName>
        <fullName evidence="1">DUF8093 domain-containing protein</fullName>
    </recommendedName>
</protein>
<evidence type="ECO:0000313" key="2">
    <source>
        <dbReference type="EMBL" id="PUX20138.1"/>
    </source>
</evidence>
<dbReference type="OrthoDB" id="6004892at2"/>
<accession>A0A2T7B2X8</accession>
<feature type="domain" description="DUF8093" evidence="1">
    <location>
        <begin position="11"/>
        <end position="153"/>
    </location>
</feature>
<sequence>MFTLYMQWEARRELAPGDIQYILTPRDALEMASIFYELDSLEYDQYYPLRKNSVPRRREGVHHRHAAQPYRHRPEYDGLYDEVKWKLEHGWIVGVNTGEKWDEFRNPFYFDDESNLVYDCFMNTYGESFPQVVRQIYDYVLNEHQGRKPPPTVKMHYTDVPVQQAQAAKTINSKAAGRLLAAAGIYNDNIEGFHQTAEQLGGDAPAGYDQVMDNKGLLITAASIAAGLTMGKMRIHDLEELEYFGARGTYSGRTFDPELAGGPIENLTTDDVVIDYSGIANVEKHISRFLPDPANDIMIGRLKKIANGEIPSEQVDLNYYAHECREYKRYCNLGWETGQPEGNAGYELWNHAHTATLEDYRLKGKVEDLYHPDAINYDDDN</sequence>
<dbReference type="PANTHER" id="PTHR34319:SF7">
    <property type="entry name" value="HNH ENDONUCLEASE DOMAIN-CONTAINING PROTEIN"/>
    <property type="match status" value="1"/>
</dbReference>
<dbReference type="AlphaFoldDB" id="A0A2T7B2X8"/>
<dbReference type="Pfam" id="PF26362">
    <property type="entry name" value="DUF8093"/>
    <property type="match status" value="1"/>
</dbReference>
<dbReference type="PANTHER" id="PTHR34319">
    <property type="entry name" value="MAJOR EXPORTED PROTEIN"/>
    <property type="match status" value="1"/>
</dbReference>
<gene>
    <name evidence="2" type="ORF">BS411_15155</name>
</gene>
<dbReference type="InterPro" id="IPR058406">
    <property type="entry name" value="DUF8093"/>
</dbReference>
<dbReference type="InterPro" id="IPR052947">
    <property type="entry name" value="T6SS_Hcp1_domain"/>
</dbReference>
<comment type="caution">
    <text evidence="2">The sequence shown here is derived from an EMBL/GenBank/DDBJ whole genome shotgun (WGS) entry which is preliminary data.</text>
</comment>
<proteinExistence type="predicted"/>